<dbReference type="Pfam" id="PF08238">
    <property type="entry name" value="Sel1"/>
    <property type="match status" value="2"/>
</dbReference>
<dbReference type="Gene3D" id="1.25.40.10">
    <property type="entry name" value="Tetratricopeptide repeat domain"/>
    <property type="match status" value="1"/>
</dbReference>
<dbReference type="SUPFAM" id="SSF81901">
    <property type="entry name" value="HCP-like"/>
    <property type="match status" value="1"/>
</dbReference>
<dbReference type="InterPro" id="IPR011009">
    <property type="entry name" value="Kinase-like_dom_sf"/>
</dbReference>
<sequence length="446" mass="51789">MVFEFEKIIREQTTTECESWMMNNSIDNVFQKEGIAIYQFNMFDEVNPIDPTEAATEGVFKATLRNNRKAVILKRIHLSEEFNLNDLINETSENLFVHNESIKLCSFKVSTRMSASRKLTEKFRDSVQYLDSQYLRLCDSTECRRSSDIYSLGVLMREIACGDTQFESIPDSGHLSKNELLNHIKKCNVNKPIAGIPRGYFKIYTDCMQHEERLRPDISQVFRDLKKINVSDKISELEILIPLFNDNQNKSLIKADILNAEDVIPESQSKSLKKSDESTVRSSTETDMFIKSLFHFFTNLFFKQHLVMAPVLIKKYIKDHKKNPVRVFHQLLQNRNRSYFTSMIGCFYQYGIGVVVDYKMAFEYYSLAANDTFDFENETPNEMPNSETWSKSFKSQRMTGIRYMNGTGITKDIIKAIFWLQKAADNGDTDAIDELEDIIGFMFLLL</sequence>
<dbReference type="GO" id="GO:0004672">
    <property type="term" value="F:protein kinase activity"/>
    <property type="evidence" value="ECO:0007669"/>
    <property type="project" value="InterPro"/>
</dbReference>
<feature type="domain" description="Protein kinase" evidence="1">
    <location>
        <begin position="1"/>
        <end position="228"/>
    </location>
</feature>
<dbReference type="EMBL" id="CAJVPV010007085">
    <property type="protein sequence ID" value="CAG8614537.1"/>
    <property type="molecule type" value="Genomic_DNA"/>
</dbReference>
<dbReference type="PANTHER" id="PTHR43628:SF1">
    <property type="entry name" value="CHITIN SYNTHASE REGULATORY FACTOR 2-RELATED"/>
    <property type="match status" value="1"/>
</dbReference>
<dbReference type="OrthoDB" id="272077at2759"/>
<dbReference type="SUPFAM" id="SSF56112">
    <property type="entry name" value="Protein kinase-like (PK-like)"/>
    <property type="match status" value="1"/>
</dbReference>
<dbReference type="SMART" id="SM00671">
    <property type="entry name" value="SEL1"/>
    <property type="match status" value="2"/>
</dbReference>
<keyword evidence="3" id="KW-1185">Reference proteome</keyword>
<accession>A0A9N9GK84</accession>
<dbReference type="PANTHER" id="PTHR43628">
    <property type="entry name" value="ACTIVATOR OF C KINASE PROTEIN 1-RELATED"/>
    <property type="match status" value="1"/>
</dbReference>
<organism evidence="2 3">
    <name type="scientific">Acaulospora morrowiae</name>
    <dbReference type="NCBI Taxonomy" id="94023"/>
    <lineage>
        <taxon>Eukaryota</taxon>
        <taxon>Fungi</taxon>
        <taxon>Fungi incertae sedis</taxon>
        <taxon>Mucoromycota</taxon>
        <taxon>Glomeromycotina</taxon>
        <taxon>Glomeromycetes</taxon>
        <taxon>Diversisporales</taxon>
        <taxon>Acaulosporaceae</taxon>
        <taxon>Acaulospora</taxon>
    </lineage>
</organism>
<evidence type="ECO:0000313" key="2">
    <source>
        <dbReference type="EMBL" id="CAG8614537.1"/>
    </source>
</evidence>
<dbReference type="Proteomes" id="UP000789342">
    <property type="component" value="Unassembled WGS sequence"/>
</dbReference>
<reference evidence="2" key="1">
    <citation type="submission" date="2021-06" db="EMBL/GenBank/DDBJ databases">
        <authorList>
            <person name="Kallberg Y."/>
            <person name="Tangrot J."/>
            <person name="Rosling A."/>
        </authorList>
    </citation>
    <scope>NUCLEOTIDE SEQUENCE</scope>
    <source>
        <strain evidence="2">CL551</strain>
    </source>
</reference>
<evidence type="ECO:0000313" key="3">
    <source>
        <dbReference type="Proteomes" id="UP000789342"/>
    </source>
</evidence>
<dbReference type="AlphaFoldDB" id="A0A9N9GK84"/>
<gene>
    <name evidence="2" type="ORF">AMORRO_LOCUS8378</name>
</gene>
<dbReference type="InterPro" id="IPR011990">
    <property type="entry name" value="TPR-like_helical_dom_sf"/>
</dbReference>
<comment type="caution">
    <text evidence="2">The sequence shown here is derived from an EMBL/GenBank/DDBJ whole genome shotgun (WGS) entry which is preliminary data.</text>
</comment>
<name>A0A9N9GK84_9GLOM</name>
<proteinExistence type="predicted"/>
<dbReference type="InterPro" id="IPR052945">
    <property type="entry name" value="Mitotic_Regulator"/>
</dbReference>
<dbReference type="Gene3D" id="1.10.510.10">
    <property type="entry name" value="Transferase(Phosphotransferase) domain 1"/>
    <property type="match status" value="1"/>
</dbReference>
<protein>
    <submittedName>
        <fullName evidence="2">18396_t:CDS:1</fullName>
    </submittedName>
</protein>
<evidence type="ECO:0000259" key="1">
    <source>
        <dbReference type="PROSITE" id="PS50011"/>
    </source>
</evidence>
<dbReference type="InterPro" id="IPR000719">
    <property type="entry name" value="Prot_kinase_dom"/>
</dbReference>
<dbReference type="PROSITE" id="PS50011">
    <property type="entry name" value="PROTEIN_KINASE_DOM"/>
    <property type="match status" value="1"/>
</dbReference>
<dbReference type="InterPro" id="IPR006597">
    <property type="entry name" value="Sel1-like"/>
</dbReference>
<dbReference type="Pfam" id="PF00069">
    <property type="entry name" value="Pkinase"/>
    <property type="match status" value="1"/>
</dbReference>
<dbReference type="GO" id="GO:0005524">
    <property type="term" value="F:ATP binding"/>
    <property type="evidence" value="ECO:0007669"/>
    <property type="project" value="InterPro"/>
</dbReference>